<evidence type="ECO:0000313" key="6">
    <source>
        <dbReference type="EMBL" id="CEL95821.1"/>
    </source>
</evidence>
<dbReference type="Proteomes" id="UP000041254">
    <property type="component" value="Unassembled WGS sequence"/>
</dbReference>
<dbReference type="EMBL" id="CDMY01000239">
    <property type="protein sequence ID" value="CEL95821.1"/>
    <property type="molecule type" value="Genomic_DNA"/>
</dbReference>
<feature type="compositionally biased region" description="Polar residues" evidence="4">
    <location>
        <begin position="1"/>
        <end position="14"/>
    </location>
</feature>
<dbReference type="CDD" id="cd12422">
    <property type="entry name" value="RRM2_PTBP1_hnRNPL_like"/>
    <property type="match status" value="1"/>
</dbReference>
<organism evidence="6 7">
    <name type="scientific">Vitrella brassicaformis (strain CCMP3155)</name>
    <dbReference type="NCBI Taxonomy" id="1169540"/>
    <lineage>
        <taxon>Eukaryota</taxon>
        <taxon>Sar</taxon>
        <taxon>Alveolata</taxon>
        <taxon>Colpodellida</taxon>
        <taxon>Vitrellaceae</taxon>
        <taxon>Vitrella</taxon>
    </lineage>
</organism>
<dbReference type="OrthoDB" id="296632at2759"/>
<dbReference type="PANTHER" id="PTHR15592">
    <property type="entry name" value="MATRIN 3/NUCLEAR PROTEIN 220-RELATED"/>
    <property type="match status" value="1"/>
</dbReference>
<dbReference type="InterPro" id="IPR021790">
    <property type="entry name" value="PTBP1-like_RRM2"/>
</dbReference>
<dbReference type="InterPro" id="IPR035979">
    <property type="entry name" value="RBD_domain_sf"/>
</dbReference>
<feature type="domain" description="RRM" evidence="5">
    <location>
        <begin position="309"/>
        <end position="383"/>
    </location>
</feature>
<evidence type="ECO:0000256" key="3">
    <source>
        <dbReference type="PROSITE-ProRule" id="PRU00176"/>
    </source>
</evidence>
<dbReference type="AlphaFoldDB" id="A0A0G4EIL1"/>
<dbReference type="Pfam" id="PF13893">
    <property type="entry name" value="RRM_5"/>
    <property type="match status" value="1"/>
</dbReference>
<evidence type="ECO:0000313" key="7">
    <source>
        <dbReference type="Proteomes" id="UP000041254"/>
    </source>
</evidence>
<reference evidence="6 7" key="1">
    <citation type="submission" date="2014-11" db="EMBL/GenBank/DDBJ databases">
        <authorList>
            <person name="Zhu J."/>
            <person name="Qi W."/>
            <person name="Song R."/>
        </authorList>
    </citation>
    <scope>NUCLEOTIDE SEQUENCE [LARGE SCALE GENOMIC DNA]</scope>
</reference>
<dbReference type="PROSITE" id="PS50102">
    <property type="entry name" value="RRM"/>
    <property type="match status" value="3"/>
</dbReference>
<gene>
    <name evidence="6" type="ORF">Vbra_3826</name>
</gene>
<sequence length="496" mass="55027">MQGVSPSVSPSNVDYTPDYGSHQYSHHPLHGGGPGPRWADMPTPTPTDSTTPQSFGLSTGRHGWLPPDRRIHHMPTKVLYIRNLPALCGEEGIAELCRHFGFVEFENQGMANACFEYHKTMPAVGGGVEFAYSGQSLVRRSKIVKKGNPDDNPPNVILLVTVNAVEYPVTVEVLHAVFQRYGEIRKIVIFRRGSGEQAFVELSDLEQAKAAVAGLNGQNIYSGCNHLKVQFSSLENLTVKGANSRSWDFVEMGPFAADHPYRTPTPPERNNVRQFSYNPPPHHPGYDWHGPPISYGMGMGMPPTISRPAVVLVNNLDEDNTRPDELAALFAVYGNVHRVKIMFKMKSRGLVQMESLHQCQAAISALSGCPLHGKRLICELSKGGEIQPAKEGTLTVDFYHDQNYNRHKPDRQLRMFDPSSSLHLSNLSDNSDESELTDLLSKHGPVESFKFLDPSRRQAIVRFSSVEEAVEALVGLHNVMVKGRPLRIAFAYTQRG</sequence>
<dbReference type="STRING" id="1169540.A0A0G4EIL1"/>
<keyword evidence="7" id="KW-1185">Reference proteome</keyword>
<evidence type="ECO:0000256" key="4">
    <source>
        <dbReference type="SAM" id="MobiDB-lite"/>
    </source>
</evidence>
<keyword evidence="2 3" id="KW-0694">RNA-binding</keyword>
<dbReference type="OMA" id="VIFQKSG"/>
<accession>A0A0G4EIL1</accession>
<evidence type="ECO:0000256" key="2">
    <source>
        <dbReference type="ARBA" id="ARBA00022884"/>
    </source>
</evidence>
<feature type="domain" description="RRM" evidence="5">
    <location>
        <begin position="420"/>
        <end position="493"/>
    </location>
</feature>
<dbReference type="VEuPathDB" id="CryptoDB:Vbra_3826"/>
<protein>
    <recommendedName>
        <fullName evidence="5">RRM domain-containing protein</fullName>
    </recommendedName>
</protein>
<keyword evidence="1" id="KW-0677">Repeat</keyword>
<dbReference type="SMART" id="SM00360">
    <property type="entry name" value="RRM"/>
    <property type="match status" value="4"/>
</dbReference>
<evidence type="ECO:0000259" key="5">
    <source>
        <dbReference type="PROSITE" id="PS50102"/>
    </source>
</evidence>
<proteinExistence type="predicted"/>
<dbReference type="PhylomeDB" id="A0A0G4EIL1"/>
<feature type="region of interest" description="Disordered" evidence="4">
    <location>
        <begin position="1"/>
        <end position="68"/>
    </location>
</feature>
<dbReference type="InterPro" id="IPR012677">
    <property type="entry name" value="Nucleotide-bd_a/b_plait_sf"/>
</dbReference>
<dbReference type="GO" id="GO:0003723">
    <property type="term" value="F:RNA binding"/>
    <property type="evidence" value="ECO:0007669"/>
    <property type="project" value="UniProtKB-UniRule"/>
</dbReference>
<dbReference type="Pfam" id="PF00076">
    <property type="entry name" value="RRM_1"/>
    <property type="match status" value="1"/>
</dbReference>
<dbReference type="CDD" id="cd00590">
    <property type="entry name" value="RRM_SF"/>
    <property type="match status" value="1"/>
</dbReference>
<dbReference type="SUPFAM" id="SSF54928">
    <property type="entry name" value="RNA-binding domain, RBD"/>
    <property type="match status" value="3"/>
</dbReference>
<name>A0A0G4EIL1_VITBC</name>
<evidence type="ECO:0000256" key="1">
    <source>
        <dbReference type="ARBA" id="ARBA00022737"/>
    </source>
</evidence>
<feature type="domain" description="RRM" evidence="5">
    <location>
        <begin position="158"/>
        <end position="234"/>
    </location>
</feature>
<dbReference type="InParanoid" id="A0A0G4EIL1"/>
<dbReference type="InterPro" id="IPR000504">
    <property type="entry name" value="RRM_dom"/>
</dbReference>
<dbReference type="Gene3D" id="3.30.70.330">
    <property type="match status" value="3"/>
</dbReference>
<dbReference type="Pfam" id="PF11835">
    <property type="entry name" value="RRM_8"/>
    <property type="match status" value="1"/>
</dbReference>